<accession>A0A315ZS21</accession>
<dbReference type="PANTHER" id="PTHR37804">
    <property type="entry name" value="CDAA REGULATORY PROTEIN CDAR"/>
    <property type="match status" value="1"/>
</dbReference>
<sequence length="426" mass="46704">MKKYKFTNNLGLKVMALVFSAFLWLIVVNVDDPVETSTFRNIPVTVKNPEIVTNEGKTYKILDDTQTVSVVVKAKRSVLSKLSANNIVATADMSEMQIDSLIPIRATIPGYEGRYTTEVMPVNLRVKTEDQTKNVFPLTVSASGTPRDGFVVGEMTTNPEKITVRGAESLVNSIDKAVAKVDVSGLSKTTVLQAELIYYDSNGNVVDRSQLKDNLGSDGITVNVQMLNTKSVALNFGVSGIPEEGYIFSGLTCEPDKIQVSGTAEVLEGFEELEIPASEIDITGAAEKLEKTIDILPYLPEGTQLVDETANNIVVTISIEQEGTRTIELSVEAIRVNNLQNNLRVSFDENTDIELQFKGIQEVLDSLDIRNAASIDLKAYTKPGTYEVPVNIETAANITLTKKPTVKVVLTEKDEKTEQEETTENR</sequence>
<name>A0A315ZS21_9FIRM</name>
<dbReference type="OrthoDB" id="2111604at2"/>
<reference evidence="2" key="1">
    <citation type="submission" date="2017-07" db="EMBL/GenBank/DDBJ databases">
        <authorList>
            <person name="Varghese N."/>
            <person name="Submissions S."/>
        </authorList>
    </citation>
    <scope>NUCLEOTIDE SEQUENCE [LARGE SCALE GENOMIC DNA]</scope>
    <source>
        <strain evidence="2">NLAE-zl-C134</strain>
    </source>
</reference>
<evidence type="ECO:0000313" key="2">
    <source>
        <dbReference type="Proteomes" id="UP000254051"/>
    </source>
</evidence>
<dbReference type="PANTHER" id="PTHR37804:SF1">
    <property type="entry name" value="CDAA REGULATORY PROTEIN CDAR"/>
    <property type="match status" value="1"/>
</dbReference>
<dbReference type="Gene3D" id="2.170.120.40">
    <property type="entry name" value="YbbR-like domain"/>
    <property type="match status" value="2"/>
</dbReference>
<dbReference type="Pfam" id="PF07949">
    <property type="entry name" value="YbbR"/>
    <property type="match status" value="3"/>
</dbReference>
<evidence type="ECO:0000313" key="1">
    <source>
        <dbReference type="EMBL" id="SUQ15374.1"/>
    </source>
</evidence>
<dbReference type="Gene3D" id="2.170.120.30">
    <property type="match status" value="2"/>
</dbReference>
<dbReference type="AlphaFoldDB" id="A0A315ZS21"/>
<dbReference type="EMBL" id="UHJJ01000012">
    <property type="protein sequence ID" value="SUQ15374.1"/>
    <property type="molecule type" value="Genomic_DNA"/>
</dbReference>
<proteinExistence type="predicted"/>
<dbReference type="Proteomes" id="UP000254051">
    <property type="component" value="Unassembled WGS sequence"/>
</dbReference>
<organism evidence="1 2">
    <name type="scientific">Faecalicatena contorta</name>
    <dbReference type="NCBI Taxonomy" id="39482"/>
    <lineage>
        <taxon>Bacteria</taxon>
        <taxon>Bacillati</taxon>
        <taxon>Bacillota</taxon>
        <taxon>Clostridia</taxon>
        <taxon>Lachnospirales</taxon>
        <taxon>Lachnospiraceae</taxon>
        <taxon>Faecalicatena</taxon>
    </lineage>
</organism>
<dbReference type="RefSeq" id="WP_109713152.1">
    <property type="nucleotide sequence ID" value="NZ_QGDS01000012.1"/>
</dbReference>
<protein>
    <submittedName>
        <fullName evidence="1">YbbR domain-containing protein</fullName>
    </submittedName>
</protein>
<gene>
    <name evidence="1" type="ORF">SAMN05216529_11222</name>
</gene>
<dbReference type="InterPro" id="IPR053154">
    <property type="entry name" value="c-di-AMP_regulator"/>
</dbReference>
<keyword evidence="2" id="KW-1185">Reference proteome</keyword>
<dbReference type="InterPro" id="IPR012505">
    <property type="entry name" value="YbbR"/>
</dbReference>